<dbReference type="EMBL" id="HG792017">
    <property type="protein sequence ID" value="CDM34201.1"/>
    <property type="molecule type" value="Genomic_DNA"/>
</dbReference>
<evidence type="ECO:0000313" key="1">
    <source>
        <dbReference type="EMBL" id="CDM34201.1"/>
    </source>
</evidence>
<dbReference type="Proteomes" id="UP000030686">
    <property type="component" value="Unassembled WGS sequence"/>
</dbReference>
<dbReference type="STRING" id="1365484.W6QDP5"/>
<protein>
    <submittedName>
        <fullName evidence="1">Genomic scaffold, ProqFM164S03</fullName>
    </submittedName>
</protein>
<dbReference type="AlphaFoldDB" id="W6QDP5"/>
<proteinExistence type="predicted"/>
<reference evidence="1" key="1">
    <citation type="journal article" date="2014" name="Nat. Commun.">
        <title>Multiple recent horizontal transfers of a large genomic region in cheese making fungi.</title>
        <authorList>
            <person name="Cheeseman K."/>
            <person name="Ropars J."/>
            <person name="Renault P."/>
            <person name="Dupont J."/>
            <person name="Gouzy J."/>
            <person name="Branca A."/>
            <person name="Abraham A.L."/>
            <person name="Ceppi M."/>
            <person name="Conseiller E."/>
            <person name="Debuchy R."/>
            <person name="Malagnac F."/>
            <person name="Goarin A."/>
            <person name="Silar P."/>
            <person name="Lacoste S."/>
            <person name="Sallet E."/>
            <person name="Bensimon A."/>
            <person name="Giraud T."/>
            <person name="Brygoo Y."/>
        </authorList>
    </citation>
    <scope>NUCLEOTIDE SEQUENCE [LARGE SCALE GENOMIC DNA]</scope>
    <source>
        <strain evidence="1">FM164</strain>
    </source>
</reference>
<accession>W6QDP5</accession>
<gene>
    <name evidence="1" type="ORF">PROQFM164_S03g000925</name>
</gene>
<organism evidence="1 2">
    <name type="scientific">Penicillium roqueforti (strain FM164)</name>
    <dbReference type="NCBI Taxonomy" id="1365484"/>
    <lineage>
        <taxon>Eukaryota</taxon>
        <taxon>Fungi</taxon>
        <taxon>Dikarya</taxon>
        <taxon>Ascomycota</taxon>
        <taxon>Pezizomycotina</taxon>
        <taxon>Eurotiomycetes</taxon>
        <taxon>Eurotiomycetidae</taxon>
        <taxon>Eurotiales</taxon>
        <taxon>Aspergillaceae</taxon>
        <taxon>Penicillium</taxon>
    </lineage>
</organism>
<keyword evidence="2" id="KW-1185">Reference proteome</keyword>
<name>W6QDP5_PENRF</name>
<sequence>MGRGETEQTCQWDVAGGELRALEDFLRAMMTFEPAERPRRTNSSGPSIW</sequence>
<dbReference type="OrthoDB" id="5979581at2759"/>
<evidence type="ECO:0000313" key="2">
    <source>
        <dbReference type="Proteomes" id="UP000030686"/>
    </source>
</evidence>